<proteinExistence type="predicted"/>
<evidence type="ECO:0000313" key="2">
    <source>
        <dbReference type="Proteomes" id="UP001235513"/>
    </source>
</evidence>
<comment type="caution">
    <text evidence="1">The sequence shown here is derived from an EMBL/GenBank/DDBJ whole genome shotgun (WGS) entry which is preliminary data.</text>
</comment>
<organism evidence="1 2">
    <name type="scientific">Chryseobacterium lathyri</name>
    <dbReference type="NCBI Taxonomy" id="395933"/>
    <lineage>
        <taxon>Bacteria</taxon>
        <taxon>Pseudomonadati</taxon>
        <taxon>Bacteroidota</taxon>
        <taxon>Flavobacteriia</taxon>
        <taxon>Flavobacteriales</taxon>
        <taxon>Weeksellaceae</taxon>
        <taxon>Chryseobacterium group</taxon>
        <taxon>Chryseobacterium</taxon>
    </lineage>
</organism>
<dbReference type="EMBL" id="JAUSRL010000007">
    <property type="protein sequence ID" value="MDP9961855.1"/>
    <property type="molecule type" value="Genomic_DNA"/>
</dbReference>
<dbReference type="RefSeq" id="WP_306846109.1">
    <property type="nucleotide sequence ID" value="NZ_JAUSRL010000007.1"/>
</dbReference>
<evidence type="ECO:0000313" key="1">
    <source>
        <dbReference type="EMBL" id="MDP9961855.1"/>
    </source>
</evidence>
<dbReference type="Proteomes" id="UP001235513">
    <property type="component" value="Unassembled WGS sequence"/>
</dbReference>
<dbReference type="Gene3D" id="1.10.357.10">
    <property type="entry name" value="Tetracycline Repressor, domain 2"/>
    <property type="match status" value="1"/>
</dbReference>
<reference evidence="1 2" key="1">
    <citation type="submission" date="2023-07" db="EMBL/GenBank/DDBJ databases">
        <title>Sorghum-associated microbial communities from plants grown in Nebraska, USA.</title>
        <authorList>
            <person name="Schachtman D."/>
        </authorList>
    </citation>
    <scope>NUCLEOTIDE SEQUENCE [LARGE SCALE GENOMIC DNA]</scope>
    <source>
        <strain evidence="1 2">CC351</strain>
    </source>
</reference>
<dbReference type="SUPFAM" id="SSF46689">
    <property type="entry name" value="Homeodomain-like"/>
    <property type="match status" value="1"/>
</dbReference>
<accession>A0ABT9STW7</accession>
<protein>
    <submittedName>
        <fullName evidence="1">AcrR family transcriptional regulator</fullName>
    </submittedName>
</protein>
<dbReference type="InterPro" id="IPR009057">
    <property type="entry name" value="Homeodomain-like_sf"/>
</dbReference>
<sequence length="165" mass="19816">MTTKKLKQEIIECAEKLFLESGFLNFDIAHLSKHLNIDSAIILNIFISKGGLLLSILSEIYIEVFTINNSFNRGYYSNVLKRDIFYKLTYKHEKKITLFISLFERNEINILDSYIISLLRKTTNLHFRLFLFQYNNENEKLKKEKIKYSYYSFLEKFKTVEFEYN</sequence>
<keyword evidence="2" id="KW-1185">Reference proteome</keyword>
<name>A0ABT9STW7_9FLAO</name>
<gene>
    <name evidence="1" type="ORF">J2T04_003767</name>
</gene>